<dbReference type="STRING" id="45351.A8DVW3"/>
<feature type="non-terminal residue" evidence="2">
    <location>
        <position position="59"/>
    </location>
</feature>
<dbReference type="EMBL" id="DS478722">
    <property type="protein sequence ID" value="EDO25646.1"/>
    <property type="molecule type" value="Genomic_DNA"/>
</dbReference>
<evidence type="ECO:0000313" key="2">
    <source>
        <dbReference type="EMBL" id="EDO25646.1"/>
    </source>
</evidence>
<dbReference type="Proteomes" id="UP000001593">
    <property type="component" value="Unassembled WGS sequence"/>
</dbReference>
<keyword evidence="3" id="KW-1185">Reference proteome</keyword>
<feature type="domain" description="Protein kinase" evidence="1">
    <location>
        <begin position="1"/>
        <end position="59"/>
    </location>
</feature>
<dbReference type="Pfam" id="PF07714">
    <property type="entry name" value="PK_Tyr_Ser-Thr"/>
    <property type="match status" value="1"/>
</dbReference>
<dbReference type="HOGENOM" id="CLU_2967794_0_0_1"/>
<dbReference type="PROSITE" id="PS50011">
    <property type="entry name" value="PROTEIN_KINASE_DOM"/>
    <property type="match status" value="1"/>
</dbReference>
<dbReference type="InterPro" id="IPR000719">
    <property type="entry name" value="Prot_kinase_dom"/>
</dbReference>
<feature type="non-terminal residue" evidence="2">
    <location>
        <position position="1"/>
    </location>
</feature>
<dbReference type="InterPro" id="IPR008266">
    <property type="entry name" value="Tyr_kinase_AS"/>
</dbReference>
<dbReference type="Gene3D" id="1.10.510.10">
    <property type="entry name" value="Transferase(Phosphotransferase) domain 1"/>
    <property type="match status" value="1"/>
</dbReference>
<proteinExistence type="predicted"/>
<dbReference type="InterPro" id="IPR050122">
    <property type="entry name" value="RTK"/>
</dbReference>
<reference evidence="2 3" key="1">
    <citation type="journal article" date="2007" name="Science">
        <title>Sea anemone genome reveals ancestral eumetazoan gene repertoire and genomic organization.</title>
        <authorList>
            <person name="Putnam N.H."/>
            <person name="Srivastava M."/>
            <person name="Hellsten U."/>
            <person name="Dirks B."/>
            <person name="Chapman J."/>
            <person name="Salamov A."/>
            <person name="Terry A."/>
            <person name="Shapiro H."/>
            <person name="Lindquist E."/>
            <person name="Kapitonov V.V."/>
            <person name="Jurka J."/>
            <person name="Genikhovich G."/>
            <person name="Grigoriev I.V."/>
            <person name="Lucas S.M."/>
            <person name="Steele R.E."/>
            <person name="Finnerty J.R."/>
            <person name="Technau U."/>
            <person name="Martindale M.Q."/>
            <person name="Rokhsar D.S."/>
        </authorList>
    </citation>
    <scope>NUCLEOTIDE SEQUENCE [LARGE SCALE GENOMIC DNA]</scope>
    <source>
        <strain evidence="3">CH2 X CH6</strain>
    </source>
</reference>
<dbReference type="PANTHER" id="PTHR24416:SF622">
    <property type="entry name" value="PROTEIN KINASE DOMAIN-CONTAINING PROTEIN"/>
    <property type="match status" value="1"/>
</dbReference>
<name>A8DVW3_NEMVE</name>
<protein>
    <recommendedName>
        <fullName evidence="1">Protein kinase domain-containing protein</fullName>
    </recommendedName>
</protein>
<organism evidence="2 3">
    <name type="scientific">Nematostella vectensis</name>
    <name type="common">Starlet sea anemone</name>
    <dbReference type="NCBI Taxonomy" id="45351"/>
    <lineage>
        <taxon>Eukaryota</taxon>
        <taxon>Metazoa</taxon>
        <taxon>Cnidaria</taxon>
        <taxon>Anthozoa</taxon>
        <taxon>Hexacorallia</taxon>
        <taxon>Actiniaria</taxon>
        <taxon>Edwardsiidae</taxon>
        <taxon>Nematostella</taxon>
    </lineage>
</organism>
<dbReference type="AlphaFoldDB" id="A8DVW3"/>
<dbReference type="PROSITE" id="PS00109">
    <property type="entry name" value="PROTEIN_KINASE_TYR"/>
    <property type="match status" value="1"/>
</dbReference>
<dbReference type="InterPro" id="IPR001245">
    <property type="entry name" value="Ser-Thr/Tyr_kinase_cat_dom"/>
</dbReference>
<dbReference type="InterPro" id="IPR011009">
    <property type="entry name" value="Kinase-like_dom_sf"/>
</dbReference>
<evidence type="ECO:0000313" key="3">
    <source>
        <dbReference type="Proteomes" id="UP000001593"/>
    </source>
</evidence>
<evidence type="ECO:0000259" key="1">
    <source>
        <dbReference type="PROSITE" id="PS50011"/>
    </source>
</evidence>
<accession>A8DVW3</accession>
<sequence length="59" mass="6358">TLEGGVGIALGVARGMAYLAEKKCVHRDLAARNIFLGNSGTAKISNIGISQDIYERQFY</sequence>
<dbReference type="PANTHER" id="PTHR24416">
    <property type="entry name" value="TYROSINE-PROTEIN KINASE RECEPTOR"/>
    <property type="match status" value="1"/>
</dbReference>
<gene>
    <name evidence="2" type="ORF">NEMVEDRAFT_v1g9756</name>
</gene>
<dbReference type="eggNOG" id="KOG1095">
    <property type="taxonomic scope" value="Eukaryota"/>
</dbReference>
<dbReference type="PhylomeDB" id="A8DVW3"/>
<dbReference type="SUPFAM" id="SSF56112">
    <property type="entry name" value="Protein kinase-like (PK-like)"/>
    <property type="match status" value="1"/>
</dbReference>
<dbReference type="GO" id="GO:0005524">
    <property type="term" value="F:ATP binding"/>
    <property type="evidence" value="ECO:0007669"/>
    <property type="project" value="InterPro"/>
</dbReference>
<dbReference type="GO" id="GO:0004672">
    <property type="term" value="F:protein kinase activity"/>
    <property type="evidence" value="ECO:0007669"/>
    <property type="project" value="InterPro"/>
</dbReference>
<dbReference type="InParanoid" id="A8DVW3"/>
<dbReference type="OMA" id="IDIGRGC"/>